<dbReference type="Pfam" id="PF14098">
    <property type="entry name" value="SSPI"/>
    <property type="match status" value="1"/>
</dbReference>
<evidence type="ECO:0000256" key="2">
    <source>
        <dbReference type="HAMAP-Rule" id="MF_00669"/>
    </source>
</evidence>
<sequence length="69" mass="7485">MNFNIRGAVLHNITGNKSDQLEATIVDAIQSGEEKVLPGLGVLLELFWKNASEEQKHELLAVIEGGIQG</sequence>
<gene>
    <name evidence="2 3" type="primary">sspI</name>
    <name evidence="3" type="ORF">GCM10007380_02000</name>
</gene>
<dbReference type="GO" id="GO:0030435">
    <property type="term" value="P:sporulation resulting in formation of a cellular spore"/>
    <property type="evidence" value="ECO:0007669"/>
    <property type="project" value="UniProtKB-KW"/>
</dbReference>
<proteinExistence type="evidence at transcript level"/>
<dbReference type="InterPro" id="IPR017525">
    <property type="entry name" value="SspI"/>
</dbReference>
<protein>
    <recommendedName>
        <fullName evidence="2">Small, acid-soluble spore protein I</fullName>
        <shortName evidence="2">SASP I</shortName>
    </recommendedName>
</protein>
<comment type="induction">
    <text evidence="2">Expressed only in the forespore compartment of sporulating cells.</text>
</comment>
<keyword evidence="1 2" id="KW-0749">Sporulation</keyword>
<comment type="caution">
    <text evidence="3">The sequence shown here is derived from an EMBL/GenBank/DDBJ whole genome shotgun (WGS) entry which is preliminary data.</text>
</comment>
<dbReference type="Proteomes" id="UP000626244">
    <property type="component" value="Unassembled WGS sequence"/>
</dbReference>
<evidence type="ECO:0000256" key="1">
    <source>
        <dbReference type="ARBA" id="ARBA00022969"/>
    </source>
</evidence>
<reference evidence="4" key="1">
    <citation type="journal article" date="2019" name="Int. J. Syst. Evol. Microbiol.">
        <title>The Global Catalogue of Microorganisms (GCM) 10K type strain sequencing project: providing services to taxonomists for standard genome sequencing and annotation.</title>
        <authorList>
            <consortium name="The Broad Institute Genomics Platform"/>
            <consortium name="The Broad Institute Genome Sequencing Center for Infectious Disease"/>
            <person name="Wu L."/>
            <person name="Ma J."/>
        </authorList>
    </citation>
    <scope>NUCLEOTIDE SEQUENCE [LARGE SCALE GENOMIC DNA]</scope>
    <source>
        <strain evidence="4">CGMCC 1.14993</strain>
    </source>
</reference>
<dbReference type="RefSeq" id="WP_088002961.1">
    <property type="nucleotide sequence ID" value="NZ_BMHB01000001.1"/>
</dbReference>
<dbReference type="HAMAP" id="MF_00669">
    <property type="entry name" value="SspI"/>
    <property type="match status" value="1"/>
</dbReference>
<keyword evidence="4" id="KW-1185">Reference proteome</keyword>
<dbReference type="OrthoDB" id="2453696at2"/>
<name>A0A8J3EWG5_9BACI</name>
<organism evidence="3 4">
    <name type="scientific">Gottfriedia solisilvae</name>
    <dbReference type="NCBI Taxonomy" id="1516104"/>
    <lineage>
        <taxon>Bacteria</taxon>
        <taxon>Bacillati</taxon>
        <taxon>Bacillota</taxon>
        <taxon>Bacilli</taxon>
        <taxon>Bacillales</taxon>
        <taxon>Bacillaceae</taxon>
        <taxon>Gottfriedia</taxon>
    </lineage>
</organism>
<evidence type="ECO:0000313" key="4">
    <source>
        <dbReference type="Proteomes" id="UP000626244"/>
    </source>
</evidence>
<dbReference type="AlphaFoldDB" id="A0A8J3EWG5"/>
<evidence type="ECO:0000313" key="3">
    <source>
        <dbReference type="EMBL" id="GGI10279.1"/>
    </source>
</evidence>
<dbReference type="GO" id="GO:0030436">
    <property type="term" value="P:asexual sporulation"/>
    <property type="evidence" value="ECO:0007669"/>
    <property type="project" value="UniProtKB-UniRule"/>
</dbReference>
<accession>A0A8J3EWG5</accession>
<dbReference type="EMBL" id="BMHB01000001">
    <property type="protein sequence ID" value="GGI10279.1"/>
    <property type="molecule type" value="Genomic_DNA"/>
</dbReference>
<dbReference type="NCBIfam" id="TIGR03092">
    <property type="entry name" value="SASP_sspI"/>
    <property type="match status" value="1"/>
</dbReference>
<comment type="similarity">
    <text evidence="2">Belongs to the SspI family.</text>
</comment>
<comment type="subcellular location">
    <subcellularLocation>
        <location evidence="2">Spore core</location>
    </subcellularLocation>
</comment>